<reference evidence="1" key="1">
    <citation type="submission" date="2014-09" db="EMBL/GenBank/DDBJ databases">
        <authorList>
            <person name="Magalhaes I.L.F."/>
            <person name="Oliveira U."/>
            <person name="Santos F.R."/>
            <person name="Vidigal T.H.D.A."/>
            <person name="Brescovit A.D."/>
            <person name="Santos A.J."/>
        </authorList>
    </citation>
    <scope>NUCLEOTIDE SEQUENCE</scope>
    <source>
        <tissue evidence="1">Shoot tissue taken approximately 20 cm above the soil surface</tissue>
    </source>
</reference>
<proteinExistence type="predicted"/>
<reference evidence="1" key="2">
    <citation type="journal article" date="2015" name="Data Brief">
        <title>Shoot transcriptome of the giant reed, Arundo donax.</title>
        <authorList>
            <person name="Barrero R.A."/>
            <person name="Guerrero F.D."/>
            <person name="Moolhuijzen P."/>
            <person name="Goolsby J.A."/>
            <person name="Tidwell J."/>
            <person name="Bellgard S.E."/>
            <person name="Bellgard M.I."/>
        </authorList>
    </citation>
    <scope>NUCLEOTIDE SEQUENCE</scope>
    <source>
        <tissue evidence="1">Shoot tissue taken approximately 20 cm above the soil surface</tissue>
    </source>
</reference>
<name>A0A0A9FY47_ARUDO</name>
<evidence type="ECO:0000313" key="1">
    <source>
        <dbReference type="EMBL" id="JAE16099.1"/>
    </source>
</evidence>
<accession>A0A0A9FY47</accession>
<organism evidence="1">
    <name type="scientific">Arundo donax</name>
    <name type="common">Giant reed</name>
    <name type="synonym">Donax arundinaceus</name>
    <dbReference type="NCBI Taxonomy" id="35708"/>
    <lineage>
        <taxon>Eukaryota</taxon>
        <taxon>Viridiplantae</taxon>
        <taxon>Streptophyta</taxon>
        <taxon>Embryophyta</taxon>
        <taxon>Tracheophyta</taxon>
        <taxon>Spermatophyta</taxon>
        <taxon>Magnoliopsida</taxon>
        <taxon>Liliopsida</taxon>
        <taxon>Poales</taxon>
        <taxon>Poaceae</taxon>
        <taxon>PACMAD clade</taxon>
        <taxon>Arundinoideae</taxon>
        <taxon>Arundineae</taxon>
        <taxon>Arundo</taxon>
    </lineage>
</organism>
<sequence>MVLTSGPCNVPQDKSIDFALPSSRPNSPTNCFLCCQFETHEFFPLFDCLDDVMERSC</sequence>
<dbReference type="AlphaFoldDB" id="A0A0A9FY47"/>
<protein>
    <submittedName>
        <fullName evidence="1">Uncharacterized protein</fullName>
    </submittedName>
</protein>
<dbReference type="EMBL" id="GBRH01181797">
    <property type="protein sequence ID" value="JAE16099.1"/>
    <property type="molecule type" value="Transcribed_RNA"/>
</dbReference>